<comment type="similarity">
    <text evidence="2">Belongs to the GDT1 family.</text>
</comment>
<reference evidence="9" key="2">
    <citation type="submission" date="2013-01" db="EMBL/GenBank/DDBJ databases">
        <title>The wheat powdery mildew genome reveals unique evolution of an obligate biotroph.</title>
        <authorList>
            <person name="Oberhaensli S."/>
            <person name="Wicker T."/>
            <person name="Keller B."/>
        </authorList>
    </citation>
    <scope>NUCLEOTIDE SEQUENCE</scope>
    <source>
        <strain evidence="9">96224</strain>
    </source>
</reference>
<dbReference type="GO" id="GO:0032468">
    <property type="term" value="P:Golgi calcium ion homeostasis"/>
    <property type="evidence" value="ECO:0007669"/>
    <property type="project" value="TreeGrafter"/>
</dbReference>
<dbReference type="InterPro" id="IPR001727">
    <property type="entry name" value="GDT1-like"/>
</dbReference>
<reference evidence="10" key="3">
    <citation type="submission" date="2018-07" db="EMBL/GenBank/DDBJ databases">
        <authorList>
            <person name="Quirk P.G."/>
            <person name="Krulwich T.A."/>
        </authorList>
    </citation>
    <scope>NUCLEOTIDE SEQUENCE</scope>
    <source>
        <strain evidence="10">96224</strain>
    </source>
</reference>
<feature type="region of interest" description="Disordered" evidence="6">
    <location>
        <begin position="393"/>
        <end position="412"/>
    </location>
</feature>
<evidence type="ECO:0000256" key="3">
    <source>
        <dbReference type="ARBA" id="ARBA00022692"/>
    </source>
</evidence>
<feature type="transmembrane region" description="Helical" evidence="7">
    <location>
        <begin position="295"/>
        <end position="315"/>
    </location>
</feature>
<feature type="compositionally biased region" description="Basic and acidic residues" evidence="6">
    <location>
        <begin position="66"/>
        <end position="77"/>
    </location>
</feature>
<evidence type="ECO:0000256" key="8">
    <source>
        <dbReference type="SAM" id="SignalP"/>
    </source>
</evidence>
<feature type="signal peptide" evidence="8">
    <location>
        <begin position="1"/>
        <end position="29"/>
    </location>
</feature>
<comment type="subcellular location">
    <subcellularLocation>
        <location evidence="1">Membrane</location>
        <topology evidence="1">Multi-pass membrane protein</topology>
    </subcellularLocation>
</comment>
<dbReference type="GO" id="GO:0005384">
    <property type="term" value="F:manganese ion transmembrane transporter activity"/>
    <property type="evidence" value="ECO:0007669"/>
    <property type="project" value="TreeGrafter"/>
</dbReference>
<feature type="compositionally biased region" description="Low complexity" evidence="6">
    <location>
        <begin position="395"/>
        <end position="411"/>
    </location>
</feature>
<name>A0A061HID8_BLUGR</name>
<evidence type="ECO:0000256" key="5">
    <source>
        <dbReference type="ARBA" id="ARBA00023136"/>
    </source>
</evidence>
<feature type="transmembrane region" description="Helical" evidence="7">
    <location>
        <begin position="423"/>
        <end position="441"/>
    </location>
</feature>
<evidence type="ECO:0000256" key="4">
    <source>
        <dbReference type="ARBA" id="ARBA00022989"/>
    </source>
</evidence>
<organism evidence="10">
    <name type="scientific">Blumeria graminis f. sp. tritici 96224</name>
    <dbReference type="NCBI Taxonomy" id="1268274"/>
    <lineage>
        <taxon>Eukaryota</taxon>
        <taxon>Fungi</taxon>
        <taxon>Dikarya</taxon>
        <taxon>Ascomycota</taxon>
        <taxon>Pezizomycotina</taxon>
        <taxon>Leotiomycetes</taxon>
        <taxon>Erysiphales</taxon>
        <taxon>Erysiphaceae</taxon>
        <taxon>Blumeria</taxon>
    </lineage>
</organism>
<dbReference type="Pfam" id="PF01169">
    <property type="entry name" value="GDT1"/>
    <property type="match status" value="2"/>
</dbReference>
<feature type="region of interest" description="Disordered" evidence="6">
    <location>
        <begin position="66"/>
        <end position="235"/>
    </location>
</feature>
<dbReference type="Proteomes" id="UP000053110">
    <property type="component" value="Unassembled WGS sequence"/>
</dbReference>
<evidence type="ECO:0000256" key="2">
    <source>
        <dbReference type="ARBA" id="ARBA00009190"/>
    </source>
</evidence>
<keyword evidence="8" id="KW-0732">Signal</keyword>
<accession>A0A061HID8</accession>
<dbReference type="PROSITE" id="PS01214">
    <property type="entry name" value="UPF0016"/>
    <property type="match status" value="1"/>
</dbReference>
<dbReference type="OrthoDB" id="442680at2759"/>
<feature type="transmembrane region" description="Helical" evidence="7">
    <location>
        <begin position="461"/>
        <end position="482"/>
    </location>
</feature>
<dbReference type="EMBL" id="KE375028">
    <property type="protein sequence ID" value="EPQ65379.1"/>
    <property type="molecule type" value="Genomic_DNA"/>
</dbReference>
<keyword evidence="3 7" id="KW-0812">Transmembrane</keyword>
<evidence type="ECO:0000256" key="1">
    <source>
        <dbReference type="ARBA" id="ARBA00004141"/>
    </source>
</evidence>
<dbReference type="GO" id="GO:0000329">
    <property type="term" value="C:fungal-type vacuole membrane"/>
    <property type="evidence" value="ECO:0007669"/>
    <property type="project" value="TreeGrafter"/>
</dbReference>
<dbReference type="PANTHER" id="PTHR12608">
    <property type="entry name" value="TRANSMEMBRANE PROTEIN HTP-1 RELATED"/>
    <property type="match status" value="1"/>
</dbReference>
<reference evidence="11" key="1">
    <citation type="journal article" date="2013" name="Nat. Genet.">
        <title>The wheat powdery mildew genome shows the unique evolution of an obligate biotroph.</title>
        <authorList>
            <person name="Wicker T."/>
            <person name="Oberhaensli S."/>
            <person name="Parlange F."/>
            <person name="Buchmann J.P."/>
            <person name="Shatalina M."/>
            <person name="Roffler S."/>
            <person name="Ben-David R."/>
            <person name="Dolezel J."/>
            <person name="Simkova H."/>
            <person name="Schulze-Lefert P."/>
            <person name="Spanu P.D."/>
            <person name="Bruggmann R."/>
            <person name="Amselem J."/>
            <person name="Quesneville H."/>
            <person name="Ver Loren van Themaat E."/>
            <person name="Paape T."/>
            <person name="Shimizu K.K."/>
            <person name="Keller B."/>
        </authorList>
    </citation>
    <scope>NUCLEOTIDE SEQUENCE [LARGE SCALE GENOMIC DNA]</scope>
    <source>
        <strain evidence="11">96224</strain>
    </source>
</reference>
<dbReference type="HOGENOM" id="CLU_040186_3_0_1"/>
<protein>
    <submittedName>
        <fullName evidence="10">Bgt-1333</fullName>
    </submittedName>
</protein>
<feature type="compositionally biased region" description="Basic and acidic residues" evidence="6">
    <location>
        <begin position="146"/>
        <end position="172"/>
    </location>
</feature>
<dbReference type="InterPro" id="IPR049555">
    <property type="entry name" value="GDT1-like_CS"/>
</dbReference>
<proteinExistence type="inferred from homology"/>
<dbReference type="EMBL" id="UIGY01000055">
    <property type="protein sequence ID" value="SUZ09673.1"/>
    <property type="molecule type" value="Genomic_DNA"/>
</dbReference>
<feature type="compositionally biased region" description="Basic and acidic residues" evidence="6">
    <location>
        <begin position="85"/>
        <end position="109"/>
    </location>
</feature>
<dbReference type="GO" id="GO:0015085">
    <property type="term" value="F:calcium ion transmembrane transporter activity"/>
    <property type="evidence" value="ECO:0007669"/>
    <property type="project" value="TreeGrafter"/>
</dbReference>
<feature type="chain" id="PRO_5044538979" evidence="8">
    <location>
        <begin position="30"/>
        <end position="517"/>
    </location>
</feature>
<dbReference type="GO" id="GO:0032472">
    <property type="term" value="P:Golgi calcium ion transport"/>
    <property type="evidence" value="ECO:0007669"/>
    <property type="project" value="TreeGrafter"/>
</dbReference>
<dbReference type="AlphaFoldDB" id="A0A061HID8"/>
<evidence type="ECO:0000256" key="6">
    <source>
        <dbReference type="SAM" id="MobiDB-lite"/>
    </source>
</evidence>
<sequence>MKLTRLPASLWPLLPPLYFVITVGPLVAAQSPLGQNVHYGEINTNQDPAVLPMDVTTKTKFDIGTKDAPVDGKDGKPHAGPWVWIDKDPKSTKPLHEPQREEDKQRDIAIPEVGQDGRITTKNGGVMDDPTRELPKHGTTGTEGGVSEKEKARKAHEGQTGERLEKKPESPKEAPQPLPDKLEDIYMDKMKSKDGDEAEKPTKDTLAGLEKPDNLPDKLNNLPHPLPGSAQKDHLDIQKSNKESSKYELTQQELAEGLIKPLHSFFLSLTMILFSEIGDKTFLIAALMAMKHDRITVFSSAFAALFIMTVLSAVLGHSVPTLIPKRYTNYLASGLFLVFGVRMLNEGLAMSSQDGVAAEMKEVEMELEEKEHLNFQPVGGRSTISPYALEMGLGRSSPSSSPDRTASPPRSTVKNRFKGLRNLLSLLLSPVWVQTFVMTFLGEWGDRSQLATIAMAAGQDYWWVSGGAITGHAICTGVAVIGGRAMAGRVSMRLVTLGSAVSFLVFGVIYFAEACYA</sequence>
<dbReference type="PANTHER" id="PTHR12608:SF1">
    <property type="entry name" value="TRANSMEMBRANE PROTEIN 165"/>
    <property type="match status" value="1"/>
</dbReference>
<keyword evidence="4 7" id="KW-1133">Transmembrane helix</keyword>
<feature type="transmembrane region" description="Helical" evidence="7">
    <location>
        <begin position="494"/>
        <end position="512"/>
    </location>
</feature>
<evidence type="ECO:0000313" key="11">
    <source>
        <dbReference type="Proteomes" id="UP000053110"/>
    </source>
</evidence>
<evidence type="ECO:0000313" key="10">
    <source>
        <dbReference type="EMBL" id="SUZ09673.1"/>
    </source>
</evidence>
<evidence type="ECO:0000256" key="7">
    <source>
        <dbReference type="SAM" id="Phobius"/>
    </source>
</evidence>
<evidence type="ECO:0000313" key="9">
    <source>
        <dbReference type="EMBL" id="EPQ65379.1"/>
    </source>
</evidence>
<keyword evidence="5 7" id="KW-0472">Membrane</keyword>
<dbReference type="GO" id="GO:0005794">
    <property type="term" value="C:Golgi apparatus"/>
    <property type="evidence" value="ECO:0007669"/>
    <property type="project" value="TreeGrafter"/>
</dbReference>
<gene>
    <name evidence="9" type="ORF">BGT96224_1333</name>
    <name evidence="10" type="ORF">BGT96224V2_LOCUS2807</name>
</gene>
<feature type="compositionally biased region" description="Basic and acidic residues" evidence="6">
    <location>
        <begin position="180"/>
        <end position="203"/>
    </location>
</feature>